<dbReference type="Gene3D" id="3.40.710.10">
    <property type="entry name" value="DD-peptidase/beta-lactamase superfamily"/>
    <property type="match status" value="1"/>
</dbReference>
<evidence type="ECO:0000256" key="7">
    <source>
        <dbReference type="RuleBase" id="RU004016"/>
    </source>
</evidence>
<feature type="domain" description="Peptidase S11 D-alanyl-D-alanine carboxypeptidase A N-terminal" evidence="9">
    <location>
        <begin position="477"/>
        <end position="684"/>
    </location>
</feature>
<dbReference type="InterPro" id="IPR018044">
    <property type="entry name" value="Peptidase_S11"/>
</dbReference>
<reference evidence="10 11" key="1">
    <citation type="journal article" date="2019" name="Int. J. Syst. Evol. Microbiol.">
        <title>The Global Catalogue of Microorganisms (GCM) 10K type strain sequencing project: providing services to taxonomists for standard genome sequencing and annotation.</title>
        <authorList>
            <consortium name="The Broad Institute Genomics Platform"/>
            <consortium name="The Broad Institute Genome Sequencing Center for Infectious Disease"/>
            <person name="Wu L."/>
            <person name="Ma J."/>
        </authorList>
    </citation>
    <scope>NUCLEOTIDE SEQUENCE [LARGE SCALE GENOMIC DNA]</scope>
    <source>
        <strain evidence="10 11">JCM 7356</strain>
    </source>
</reference>
<feature type="compositionally biased region" description="Low complexity" evidence="8">
    <location>
        <begin position="291"/>
        <end position="315"/>
    </location>
</feature>
<comment type="similarity">
    <text evidence="1 7">Belongs to the peptidase S11 family.</text>
</comment>
<sequence length="809" mass="82373">MRTENWVTGKALGWAEQELSGETAGGTEPPTAARRKPLPQTGKAVTTPDTGPAEDDSTADDAHRLPVDEGAAADSDTPPAGSAAPEAAPAASKTRTQTASKGPNGAAGSPMRRAETTGPTSETEPAAPARTEQAADLAEDSADVEDSADAEEPADAEDAVTAENSVAAKDSADAEDAVAAEDSADAEDAVAAEDSADAEDAVAAEDSADAEEAVAAEDSADAEDAATAEDPADAKDSGASEDTDGAAEVASPDAAASVERTAPATPEASPTGAPDEPAEATVRIAKPAGLPTRPADTPKPADTPAKSTPAKSASAGDTPAKETLAGARDRTESAQASAGSGSDTTMKLSVPRRPGAAREAGTGRPTEPERTREQPVPPVPAEEPLKVLAELTNTPPPPQTFWRTVLRRVKIWTPLVVLLAIVFCAVQMLRPLPKTVLVMSGAPSYTFAGGPLAPAWPSEGEAAVEVEGVGSLGTYGEQKPVPTASMAKVMTAYVVLRDHPLKGDAPGPDITVDAQATKESNNQDESRAGVGEGQHFTEHQMLELMLIPSSNNIARLLGRWDAGSDEAFVKKMNAAARQLGMNDTTYTDPSGLDAGTRSTAVDQLKLAGAAMQDPVFRAVVATPNTTIDGVPDRLFNNNNDLVNPGVIGIKTGSSTAAGGNLMWAAQQTADGRKQLILGVVMGQQSGFSPDASLNKALTVSQKLITQVQKALTSATVLKKGEAVGYVDDGLGGRAPVVAAADLTMVGWPGMKTQLTLSADAKGVPRSAKAGTVVGVLILRSGAVAGPQVPVALQHDLSVPGLGAKLSRLG</sequence>
<evidence type="ECO:0000256" key="8">
    <source>
        <dbReference type="SAM" id="MobiDB-lite"/>
    </source>
</evidence>
<organism evidence="10 11">
    <name type="scientific">Kitasatospora cystarginea</name>
    <dbReference type="NCBI Taxonomy" id="58350"/>
    <lineage>
        <taxon>Bacteria</taxon>
        <taxon>Bacillati</taxon>
        <taxon>Actinomycetota</taxon>
        <taxon>Actinomycetes</taxon>
        <taxon>Kitasatosporales</taxon>
        <taxon>Streptomycetaceae</taxon>
        <taxon>Kitasatospora</taxon>
    </lineage>
</organism>
<keyword evidence="5" id="KW-0573">Peptidoglycan synthesis</keyword>
<keyword evidence="11" id="KW-1185">Reference proteome</keyword>
<comment type="caution">
    <text evidence="10">The sequence shown here is derived from an EMBL/GenBank/DDBJ whole genome shotgun (WGS) entry which is preliminary data.</text>
</comment>
<dbReference type="EMBL" id="BAAATR010000044">
    <property type="protein sequence ID" value="GAA2272023.1"/>
    <property type="molecule type" value="Genomic_DNA"/>
</dbReference>
<proteinExistence type="inferred from homology"/>
<dbReference type="Pfam" id="PF00768">
    <property type="entry name" value="Peptidase_S11"/>
    <property type="match status" value="1"/>
</dbReference>
<accession>A0ABN3EVQ7</accession>
<evidence type="ECO:0000256" key="6">
    <source>
        <dbReference type="ARBA" id="ARBA00023316"/>
    </source>
</evidence>
<feature type="compositionally biased region" description="Low complexity" evidence="8">
    <location>
        <begin position="78"/>
        <end position="91"/>
    </location>
</feature>
<evidence type="ECO:0000313" key="10">
    <source>
        <dbReference type="EMBL" id="GAA2272023.1"/>
    </source>
</evidence>
<evidence type="ECO:0000256" key="1">
    <source>
        <dbReference type="ARBA" id="ARBA00007164"/>
    </source>
</evidence>
<keyword evidence="6" id="KW-0961">Cell wall biogenesis/degradation</keyword>
<evidence type="ECO:0000256" key="5">
    <source>
        <dbReference type="ARBA" id="ARBA00022984"/>
    </source>
</evidence>
<feature type="compositionally biased region" description="Acidic residues" evidence="8">
    <location>
        <begin position="173"/>
        <end position="231"/>
    </location>
</feature>
<keyword evidence="3" id="KW-0378">Hydrolase</keyword>
<dbReference type="SUPFAM" id="SSF56601">
    <property type="entry name" value="beta-lactamase/transpeptidase-like"/>
    <property type="match status" value="1"/>
</dbReference>
<keyword evidence="4" id="KW-0133">Cell shape</keyword>
<evidence type="ECO:0000313" key="11">
    <source>
        <dbReference type="Proteomes" id="UP001500305"/>
    </source>
</evidence>
<evidence type="ECO:0000256" key="2">
    <source>
        <dbReference type="ARBA" id="ARBA00022729"/>
    </source>
</evidence>
<evidence type="ECO:0000256" key="4">
    <source>
        <dbReference type="ARBA" id="ARBA00022960"/>
    </source>
</evidence>
<dbReference type="Proteomes" id="UP001500305">
    <property type="component" value="Unassembled WGS sequence"/>
</dbReference>
<feature type="region of interest" description="Disordered" evidence="8">
    <location>
        <begin position="1"/>
        <end position="380"/>
    </location>
</feature>
<dbReference type="PANTHER" id="PTHR21581:SF33">
    <property type="entry name" value="D-ALANYL-D-ALANINE CARBOXYPEPTIDASE DACB"/>
    <property type="match status" value="1"/>
</dbReference>
<evidence type="ECO:0000256" key="3">
    <source>
        <dbReference type="ARBA" id="ARBA00022801"/>
    </source>
</evidence>
<dbReference type="InterPro" id="IPR012338">
    <property type="entry name" value="Beta-lactam/transpept-like"/>
</dbReference>
<dbReference type="PANTHER" id="PTHR21581">
    <property type="entry name" value="D-ALANYL-D-ALANINE CARBOXYPEPTIDASE"/>
    <property type="match status" value="1"/>
</dbReference>
<feature type="compositionally biased region" description="Low complexity" evidence="8">
    <location>
        <begin position="246"/>
        <end position="259"/>
    </location>
</feature>
<gene>
    <name evidence="10" type="ORF">GCM10010430_67420</name>
</gene>
<name>A0ABN3EVQ7_9ACTN</name>
<keyword evidence="2" id="KW-0732">Signal</keyword>
<dbReference type="PRINTS" id="PR00725">
    <property type="entry name" value="DADACBPTASE1"/>
</dbReference>
<dbReference type="InterPro" id="IPR001967">
    <property type="entry name" value="Peptidase_S11_N"/>
</dbReference>
<protein>
    <recommendedName>
        <fullName evidence="9">Peptidase S11 D-alanyl-D-alanine carboxypeptidase A N-terminal domain-containing protein</fullName>
    </recommendedName>
</protein>
<feature type="compositionally biased region" description="Acidic residues" evidence="8">
    <location>
        <begin position="137"/>
        <end position="160"/>
    </location>
</feature>
<evidence type="ECO:0000259" key="9">
    <source>
        <dbReference type="Pfam" id="PF00768"/>
    </source>
</evidence>
<feature type="compositionally biased region" description="Polar residues" evidence="8">
    <location>
        <begin position="333"/>
        <end position="347"/>
    </location>
</feature>